<evidence type="ECO:0000256" key="1">
    <source>
        <dbReference type="SAM" id="MobiDB-lite"/>
    </source>
</evidence>
<evidence type="ECO:0000313" key="4">
    <source>
        <dbReference type="Proteomes" id="UP001633002"/>
    </source>
</evidence>
<keyword evidence="4" id="KW-1185">Reference proteome</keyword>
<dbReference type="EMBL" id="JBJQOH010000007">
    <property type="protein sequence ID" value="KAL3681916.1"/>
    <property type="molecule type" value="Genomic_DNA"/>
</dbReference>
<feature type="region of interest" description="Disordered" evidence="1">
    <location>
        <begin position="1"/>
        <end position="74"/>
    </location>
</feature>
<proteinExistence type="predicted"/>
<organism evidence="3 4">
    <name type="scientific">Riccia sorocarpa</name>
    <dbReference type="NCBI Taxonomy" id="122646"/>
    <lineage>
        <taxon>Eukaryota</taxon>
        <taxon>Viridiplantae</taxon>
        <taxon>Streptophyta</taxon>
        <taxon>Embryophyta</taxon>
        <taxon>Marchantiophyta</taxon>
        <taxon>Marchantiopsida</taxon>
        <taxon>Marchantiidae</taxon>
        <taxon>Marchantiales</taxon>
        <taxon>Ricciaceae</taxon>
        <taxon>Riccia</taxon>
    </lineage>
</organism>
<dbReference type="Pfam" id="PF03732">
    <property type="entry name" value="Retrotrans_gag"/>
    <property type="match status" value="1"/>
</dbReference>
<reference evidence="3 4" key="1">
    <citation type="submission" date="2024-09" db="EMBL/GenBank/DDBJ databases">
        <title>Chromosome-scale assembly of Riccia sorocarpa.</title>
        <authorList>
            <person name="Paukszto L."/>
        </authorList>
    </citation>
    <scope>NUCLEOTIDE SEQUENCE [LARGE SCALE GENOMIC DNA]</scope>
    <source>
        <strain evidence="3">LP-2024</strain>
        <tissue evidence="3">Aerial parts of the thallus</tissue>
    </source>
</reference>
<feature type="domain" description="Retrotransposon gag" evidence="2">
    <location>
        <begin position="124"/>
        <end position="185"/>
    </location>
</feature>
<feature type="region of interest" description="Disordered" evidence="1">
    <location>
        <begin position="225"/>
        <end position="245"/>
    </location>
</feature>
<sequence>MVKERTQRCEKKRKQPLQPIEEDRVMTADTPVMQTHVVEDEEPVRPRNKGKRPALERVSIDTGTDAGPSNPADNHEDVMARVLAELDFLKKANEEINKANEEKNSKIQILATQINPSGKSFGWSEALLDRFTPKHQDIHDMAELKLFRQTGSLVQYIRDFDKRVDKFPRLNEYAKICEFMGGLRREAQRELYKMTKFLDLCSELLKEAEKLTAVEPDYASTIKTSKVVQNNEPPKKGKKNSFQAG</sequence>
<gene>
    <name evidence="3" type="ORF">R1sor_024872</name>
</gene>
<evidence type="ECO:0000313" key="3">
    <source>
        <dbReference type="EMBL" id="KAL3681916.1"/>
    </source>
</evidence>
<name>A0ABD3GTL7_9MARC</name>
<dbReference type="Proteomes" id="UP001633002">
    <property type="component" value="Unassembled WGS sequence"/>
</dbReference>
<accession>A0ABD3GTL7</accession>
<comment type="caution">
    <text evidence="3">The sequence shown here is derived from an EMBL/GenBank/DDBJ whole genome shotgun (WGS) entry which is preliminary data.</text>
</comment>
<dbReference type="AlphaFoldDB" id="A0ABD3GTL7"/>
<evidence type="ECO:0000259" key="2">
    <source>
        <dbReference type="Pfam" id="PF03732"/>
    </source>
</evidence>
<dbReference type="InterPro" id="IPR005162">
    <property type="entry name" value="Retrotrans_gag_dom"/>
</dbReference>
<protein>
    <recommendedName>
        <fullName evidence="2">Retrotransposon gag domain-containing protein</fullName>
    </recommendedName>
</protein>